<evidence type="ECO:0000256" key="1">
    <source>
        <dbReference type="ARBA" id="ARBA00005031"/>
    </source>
</evidence>
<comment type="caution">
    <text evidence="8">The sequence shown here is derived from an EMBL/GenBank/DDBJ whole genome shotgun (WGS) entry which is preliminary data.</text>
</comment>
<dbReference type="AlphaFoldDB" id="A0A6A3D5I7"/>
<feature type="domain" description="Helicase C-terminal" evidence="7">
    <location>
        <begin position="544"/>
        <end position="702"/>
    </location>
</feature>
<dbReference type="GO" id="GO:0003723">
    <property type="term" value="F:RNA binding"/>
    <property type="evidence" value="ECO:0007669"/>
    <property type="project" value="UniProtKB-KW"/>
</dbReference>
<evidence type="ECO:0000313" key="8">
    <source>
        <dbReference type="EMBL" id="KAE8735168.1"/>
    </source>
</evidence>
<keyword evidence="4" id="KW-0694">RNA-binding</keyword>
<sequence length="766" mass="85639">MTDSINLSSIQRQFDGLTKMIKHTTTKSTPLKWWKAQNACITDLETKMDTTQKSVKQIFQILASTMSEQKQKLKGCGNLSQVFDKTQAKEAAPFIIESSSLFDGQDPTEIEAEQKHATENYIKATIMDDAYDKNIYHSGPNNSVMILHCRGHKTFEKMLELQHCVNHSSGDKLLSRGAEKFSKCLDGQEKKSASTLAFEDANVEAKRGKELLADSEKTNQRRAFLSVRSPCEMFDSRQRFLDGLAAVVTSKTAPSKKAQEILMSRTYSFAGNQKLILLVPAFNVIKGGSPPRNKPSMLDFMILPIRALSFKGVRKRNVEVYHHLQTVIEKKYGQNATNVCDKGDFATPNIQENNGGLELLRTVFAKIERVFELIKVSLGNLLEQVINEDLIGTVKIDTDNNGFKEPSGLSLESGAANQIVTKWMLTLARALLEKGKGNDIIIWEVNKQSSRNQLLKQLLNLKFFQKTQAMDIIYLKFRSYQQTSLALRKGLRLTARVYGTAIYNFWWKMFGNLSFLDEGVINLKKHNQAITQLLLQLTNLRPENITGKNYIVLKALIPGLDPWGQGSFHGGGIVMHRGEEIRLRTRALGKSEKGLLYSVQQGLAVVGELALRSFKSGKIPILVATDVAARGLDIPYVAHVVNFDHPNDIDDYVHRIGRTGRAGKTRLATVFFNEGNSSLARPLAELMQEASQEVPVWLTRYVSRAYYSGSKNRRYRGGRFGGRDFRREGLYGRNLDHYGLVGGNGGSAYGVPGNYGGGYVPASAWD</sequence>
<keyword evidence="6" id="KW-0456">Lyase</keyword>
<dbReference type="InterPro" id="IPR020810">
    <property type="entry name" value="Enolase_C"/>
</dbReference>
<keyword evidence="9" id="KW-1185">Reference proteome</keyword>
<comment type="similarity">
    <text evidence="2">Belongs to the enolase family.</text>
</comment>
<dbReference type="GO" id="GO:0006096">
    <property type="term" value="P:glycolytic process"/>
    <property type="evidence" value="ECO:0007669"/>
    <property type="project" value="UniProtKB-UniPathway"/>
</dbReference>
<dbReference type="InterPro" id="IPR027417">
    <property type="entry name" value="P-loop_NTPase"/>
</dbReference>
<dbReference type="Pfam" id="PF00271">
    <property type="entry name" value="Helicase_C"/>
    <property type="match status" value="1"/>
</dbReference>
<keyword evidence="5" id="KW-0324">Glycolysis</keyword>
<dbReference type="SMART" id="SM01192">
    <property type="entry name" value="Enolase_C"/>
    <property type="match status" value="1"/>
</dbReference>
<dbReference type="GO" id="GO:0004634">
    <property type="term" value="F:phosphopyruvate hydratase activity"/>
    <property type="evidence" value="ECO:0007669"/>
    <property type="project" value="UniProtKB-EC"/>
</dbReference>
<dbReference type="InterPro" id="IPR001650">
    <property type="entry name" value="Helicase_C-like"/>
</dbReference>
<dbReference type="PANTHER" id="PTHR47958">
    <property type="entry name" value="ATP-DEPENDENT RNA HELICASE DBP3"/>
    <property type="match status" value="1"/>
</dbReference>
<dbReference type="Pfam" id="PF00113">
    <property type="entry name" value="Enolase_C"/>
    <property type="match status" value="1"/>
</dbReference>
<dbReference type="SMART" id="SM00490">
    <property type="entry name" value="HELICc"/>
    <property type="match status" value="1"/>
</dbReference>
<evidence type="ECO:0000256" key="5">
    <source>
        <dbReference type="ARBA" id="ARBA00023152"/>
    </source>
</evidence>
<evidence type="ECO:0000256" key="2">
    <source>
        <dbReference type="ARBA" id="ARBA00009604"/>
    </source>
</evidence>
<dbReference type="CDD" id="cd18787">
    <property type="entry name" value="SF2_C_DEAD"/>
    <property type="match status" value="1"/>
</dbReference>
<evidence type="ECO:0000256" key="3">
    <source>
        <dbReference type="ARBA" id="ARBA00012058"/>
    </source>
</evidence>
<proteinExistence type="inferred from homology"/>
<organism evidence="8 9">
    <name type="scientific">Hibiscus syriacus</name>
    <name type="common">Rose of Sharon</name>
    <dbReference type="NCBI Taxonomy" id="106335"/>
    <lineage>
        <taxon>Eukaryota</taxon>
        <taxon>Viridiplantae</taxon>
        <taxon>Streptophyta</taxon>
        <taxon>Embryophyta</taxon>
        <taxon>Tracheophyta</taxon>
        <taxon>Spermatophyta</taxon>
        <taxon>Magnoliopsida</taxon>
        <taxon>eudicotyledons</taxon>
        <taxon>Gunneridae</taxon>
        <taxon>Pentapetalae</taxon>
        <taxon>rosids</taxon>
        <taxon>malvids</taxon>
        <taxon>Malvales</taxon>
        <taxon>Malvaceae</taxon>
        <taxon>Malvoideae</taxon>
        <taxon>Hibiscus</taxon>
    </lineage>
</organism>
<dbReference type="SUPFAM" id="SSF52540">
    <property type="entry name" value="P-loop containing nucleoside triphosphate hydrolases"/>
    <property type="match status" value="1"/>
</dbReference>
<protein>
    <recommendedName>
        <fullName evidence="3">phosphopyruvate hydratase</fullName>
        <ecNumber evidence="3">4.2.1.11</ecNumber>
    </recommendedName>
</protein>
<dbReference type="Proteomes" id="UP000436088">
    <property type="component" value="Unassembled WGS sequence"/>
</dbReference>
<name>A0A6A3D5I7_HIBSY</name>
<accession>A0A6A3D5I7</accession>
<dbReference type="InterPro" id="IPR036849">
    <property type="entry name" value="Enolase-like_C_sf"/>
</dbReference>
<gene>
    <name evidence="8" type="ORF">F3Y22_tig00000405pilonHSYRG00027</name>
</gene>
<evidence type="ECO:0000256" key="6">
    <source>
        <dbReference type="ARBA" id="ARBA00023239"/>
    </source>
</evidence>
<dbReference type="SUPFAM" id="SSF51604">
    <property type="entry name" value="Enolase C-terminal domain-like"/>
    <property type="match status" value="1"/>
</dbReference>
<dbReference type="UniPathway" id="UPA00109">
    <property type="reaction ID" value="UER00187"/>
</dbReference>
<reference evidence="8" key="1">
    <citation type="submission" date="2019-09" db="EMBL/GenBank/DDBJ databases">
        <title>Draft genome information of white flower Hibiscus syriacus.</title>
        <authorList>
            <person name="Kim Y.-M."/>
        </authorList>
    </citation>
    <scope>NUCLEOTIDE SEQUENCE [LARGE SCALE GENOMIC DNA]</scope>
    <source>
        <strain evidence="8">YM2019G1</strain>
    </source>
</reference>
<dbReference type="EMBL" id="VEPZ02000035">
    <property type="protein sequence ID" value="KAE8735168.1"/>
    <property type="molecule type" value="Genomic_DNA"/>
</dbReference>
<dbReference type="Gene3D" id="3.40.50.300">
    <property type="entry name" value="P-loop containing nucleotide triphosphate hydrolases"/>
    <property type="match status" value="1"/>
</dbReference>
<evidence type="ECO:0000259" key="7">
    <source>
        <dbReference type="PROSITE" id="PS51194"/>
    </source>
</evidence>
<evidence type="ECO:0000313" key="9">
    <source>
        <dbReference type="Proteomes" id="UP000436088"/>
    </source>
</evidence>
<dbReference type="PROSITE" id="PS51194">
    <property type="entry name" value="HELICASE_CTER"/>
    <property type="match status" value="1"/>
</dbReference>
<dbReference type="EC" id="4.2.1.11" evidence="3"/>
<comment type="pathway">
    <text evidence="1">Carbohydrate degradation; glycolysis; pyruvate from D-glyceraldehyde 3-phosphate: step 4/5.</text>
</comment>
<dbReference type="Gene3D" id="3.20.20.120">
    <property type="entry name" value="Enolase-like C-terminal domain"/>
    <property type="match status" value="1"/>
</dbReference>
<evidence type="ECO:0000256" key="4">
    <source>
        <dbReference type="ARBA" id="ARBA00022884"/>
    </source>
</evidence>